<dbReference type="InterPro" id="IPR037272">
    <property type="entry name" value="SNS_sf"/>
</dbReference>
<evidence type="ECO:0000256" key="9">
    <source>
        <dbReference type="ARBA" id="ARBA00023053"/>
    </source>
</evidence>
<keyword evidence="12" id="KW-0325">Glycoprotein</keyword>
<evidence type="ECO:0000256" key="4">
    <source>
        <dbReference type="ARBA" id="ARBA00022692"/>
    </source>
</evidence>
<dbReference type="PANTHER" id="PTHR11616">
    <property type="entry name" value="SODIUM/CHLORIDE DEPENDENT TRANSPORTER"/>
    <property type="match status" value="1"/>
</dbReference>
<feature type="binding site" evidence="13">
    <location>
        <position position="210"/>
    </location>
    <ligand>
        <name>Na(+)</name>
        <dbReference type="ChEBI" id="CHEBI:29101"/>
        <label>1</label>
    </ligand>
</feature>
<organism evidence="15 16">
    <name type="scientific">Protopolystoma xenopodis</name>
    <dbReference type="NCBI Taxonomy" id="117903"/>
    <lineage>
        <taxon>Eukaryota</taxon>
        <taxon>Metazoa</taxon>
        <taxon>Spiralia</taxon>
        <taxon>Lophotrochozoa</taxon>
        <taxon>Platyhelminthes</taxon>
        <taxon>Monogenea</taxon>
        <taxon>Polyopisthocotylea</taxon>
        <taxon>Polystomatidea</taxon>
        <taxon>Polystomatidae</taxon>
        <taxon>Protopolystoma</taxon>
    </lineage>
</organism>
<gene>
    <name evidence="15" type="ORF">PXEA_LOCUS19498</name>
</gene>
<dbReference type="SUPFAM" id="SSF161070">
    <property type="entry name" value="SNF-like"/>
    <property type="match status" value="1"/>
</dbReference>
<dbReference type="EMBL" id="CAAALY010077852">
    <property type="protein sequence ID" value="VEL26058.1"/>
    <property type="molecule type" value="Genomic_DNA"/>
</dbReference>
<keyword evidence="7" id="KW-0769">Symport</keyword>
<dbReference type="Proteomes" id="UP000784294">
    <property type="component" value="Unassembled WGS sequence"/>
</dbReference>
<evidence type="ECO:0000256" key="5">
    <source>
        <dbReference type="ARBA" id="ARBA00022723"/>
    </source>
</evidence>
<evidence type="ECO:0000256" key="14">
    <source>
        <dbReference type="SAM" id="Phobius"/>
    </source>
</evidence>
<feature type="binding site" evidence="13">
    <location>
        <position position="205"/>
    </location>
    <ligand>
        <name>Na(+)</name>
        <dbReference type="ChEBI" id="CHEBI:29101"/>
        <label>1</label>
    </ligand>
</feature>
<dbReference type="GO" id="GO:0046872">
    <property type="term" value="F:metal ion binding"/>
    <property type="evidence" value="ECO:0007669"/>
    <property type="project" value="UniProtKB-KW"/>
</dbReference>
<keyword evidence="9 13" id="KW-0915">Sodium</keyword>
<comment type="subcellular location">
    <subcellularLocation>
        <location evidence="1">Cell membrane</location>
        <topology evidence="1">Multi-pass membrane protein</topology>
    </subcellularLocation>
</comment>
<feature type="transmembrane region" description="Helical" evidence="14">
    <location>
        <begin position="238"/>
        <end position="258"/>
    </location>
</feature>
<keyword evidence="6" id="KW-0532">Neurotransmitter transport</keyword>
<evidence type="ECO:0008006" key="17">
    <source>
        <dbReference type="Google" id="ProtNLM"/>
    </source>
</evidence>
<dbReference type="AlphaFoldDB" id="A0A3S5A2K9"/>
<dbReference type="Pfam" id="PF00209">
    <property type="entry name" value="SNF"/>
    <property type="match status" value="1"/>
</dbReference>
<proteinExistence type="predicted"/>
<dbReference type="PROSITE" id="PS50267">
    <property type="entry name" value="NA_NEUROTRAN_SYMP_3"/>
    <property type="match status" value="1"/>
</dbReference>
<keyword evidence="10 14" id="KW-0472">Membrane</keyword>
<dbReference type="GO" id="GO:0006865">
    <property type="term" value="P:amino acid transport"/>
    <property type="evidence" value="ECO:0007669"/>
    <property type="project" value="TreeGrafter"/>
</dbReference>
<keyword evidence="16" id="KW-1185">Reference proteome</keyword>
<dbReference type="GO" id="GO:0006836">
    <property type="term" value="P:neurotransmitter transport"/>
    <property type="evidence" value="ECO:0007669"/>
    <property type="project" value="UniProtKB-KW"/>
</dbReference>
<dbReference type="GO" id="GO:0015378">
    <property type="term" value="F:sodium:chloride symporter activity"/>
    <property type="evidence" value="ECO:0007669"/>
    <property type="project" value="UniProtKB-ARBA"/>
</dbReference>
<evidence type="ECO:0000256" key="2">
    <source>
        <dbReference type="ARBA" id="ARBA00022448"/>
    </source>
</evidence>
<evidence type="ECO:0000313" key="16">
    <source>
        <dbReference type="Proteomes" id="UP000784294"/>
    </source>
</evidence>
<evidence type="ECO:0000256" key="8">
    <source>
        <dbReference type="ARBA" id="ARBA00022989"/>
    </source>
</evidence>
<dbReference type="GO" id="GO:0005886">
    <property type="term" value="C:plasma membrane"/>
    <property type="evidence" value="ECO:0007669"/>
    <property type="project" value="UniProtKB-SubCell"/>
</dbReference>
<comment type="caution">
    <text evidence="15">The sequence shown here is derived from an EMBL/GenBank/DDBJ whole genome shotgun (WGS) entry which is preliminary data.</text>
</comment>
<evidence type="ECO:0000256" key="7">
    <source>
        <dbReference type="ARBA" id="ARBA00022847"/>
    </source>
</evidence>
<dbReference type="GO" id="GO:0090493">
    <property type="term" value="P:catecholamine uptake"/>
    <property type="evidence" value="ECO:0007669"/>
    <property type="project" value="UniProtKB-ARBA"/>
</dbReference>
<evidence type="ECO:0000313" key="15">
    <source>
        <dbReference type="EMBL" id="VEL26058.1"/>
    </source>
</evidence>
<keyword evidence="2" id="KW-0813">Transport</keyword>
<keyword evidence="3" id="KW-1003">Cell membrane</keyword>
<feature type="binding site" evidence="13">
    <location>
        <position position="203"/>
    </location>
    <ligand>
        <name>Na(+)</name>
        <dbReference type="ChEBI" id="CHEBI:29101"/>
        <label>1</label>
    </ligand>
</feature>
<dbReference type="PANTHER" id="PTHR11616:SF320">
    <property type="entry name" value="SODIUM-DEPENDENT NORADRENALINE TRANSPORTER"/>
    <property type="match status" value="1"/>
</dbReference>
<dbReference type="OrthoDB" id="6581954at2759"/>
<accession>A0A3S5A2K9</accession>
<keyword evidence="8 14" id="KW-1133">Transmembrane helix</keyword>
<protein>
    <recommendedName>
        <fullName evidence="17">Transporter</fullName>
    </recommendedName>
</protein>
<keyword evidence="5 13" id="KW-0479">Metal-binding</keyword>
<dbReference type="GO" id="GO:0008504">
    <property type="term" value="F:monoamine transmembrane transporter activity"/>
    <property type="evidence" value="ECO:0007669"/>
    <property type="project" value="UniProtKB-ARBA"/>
</dbReference>
<evidence type="ECO:0000256" key="6">
    <source>
        <dbReference type="ARBA" id="ARBA00022775"/>
    </source>
</evidence>
<evidence type="ECO:0000256" key="12">
    <source>
        <dbReference type="ARBA" id="ARBA00023180"/>
    </source>
</evidence>
<evidence type="ECO:0000256" key="1">
    <source>
        <dbReference type="ARBA" id="ARBA00004651"/>
    </source>
</evidence>
<feature type="binding site" evidence="13">
    <location>
        <position position="206"/>
    </location>
    <ligand>
        <name>Na(+)</name>
        <dbReference type="ChEBI" id="CHEBI:29101"/>
        <label>1</label>
    </ligand>
</feature>
<name>A0A3S5A2K9_9PLAT</name>
<sequence>MDKKFPYVENVSGTAECCRVLFLPEIHDEAAMRNEKNSILHLPEMSNEAGNVVHEDEETICGLNDLEQDIKSVFTANEWPISMTNSQSTPEVHQLTRDPRRICSYMTSEDAIPNYRPSHSVESTVKNHTCPEEDILTQSVACSSEIQMLEANMEEKLASKIDGRMDEVDQNRVESLEAGVSGDADADRQHWGKKADFLLSVIGFAVDLANVWRFPYLCYKNGGGKCSSPEILSVCDNIYIYIYICLYIYNCNLIFIIVRNRLKGKNSNLVLLMNGI</sequence>
<evidence type="ECO:0000256" key="3">
    <source>
        <dbReference type="ARBA" id="ARBA00022475"/>
    </source>
</evidence>
<evidence type="ECO:0000256" key="11">
    <source>
        <dbReference type="ARBA" id="ARBA00023157"/>
    </source>
</evidence>
<evidence type="ECO:0000256" key="10">
    <source>
        <dbReference type="ARBA" id="ARBA00023136"/>
    </source>
</evidence>
<dbReference type="InterPro" id="IPR000175">
    <property type="entry name" value="Na/ntran_symport"/>
</dbReference>
<keyword evidence="11" id="KW-1015">Disulfide bond</keyword>
<reference evidence="15" key="1">
    <citation type="submission" date="2018-11" db="EMBL/GenBank/DDBJ databases">
        <authorList>
            <consortium name="Pathogen Informatics"/>
        </authorList>
    </citation>
    <scope>NUCLEOTIDE SEQUENCE</scope>
</reference>
<keyword evidence="4 14" id="KW-0812">Transmembrane</keyword>
<evidence type="ECO:0000256" key="13">
    <source>
        <dbReference type="PIRSR" id="PIRSR600175-1"/>
    </source>
</evidence>